<proteinExistence type="predicted"/>
<name>A0A9W8N5G1_9PEZI</name>
<dbReference type="VEuPathDB" id="FungiDB:F4678DRAFT_477502"/>
<sequence length="296" mass="33093">MQDVYEAKMLDLQRKIYSAVLDLTEKVNMQQSAQEIPPHLLCSSPRPAQLSTGHPSCSPNRSAHGSPEASKQLIYKSDTDSDVQGRSTSDSTPFTGVLTASPGEVDQEPLATVYDEAEWESNILWSYIGQYYDATVYSNGIIPRQQLDRMVHQFLTDRDCWAERSSADIDVAIVFLVLAVGKLHEKRPSLSIKPGQDTQTQADGFTFFQLGKDMLSKCSPVTDIKRARANALLGLYLYQLGNFPAALGYLSSASQFARDSLLLEIEQLHNTWLKNKLSREDRSILMLHMACLSLER</sequence>
<keyword evidence="3" id="KW-1185">Reference proteome</keyword>
<accession>A0A9W8N5G1</accession>
<dbReference type="EMBL" id="JANPWZ010002685">
    <property type="protein sequence ID" value="KAJ3556847.1"/>
    <property type="molecule type" value="Genomic_DNA"/>
</dbReference>
<comment type="caution">
    <text evidence="2">The sequence shown here is derived from an EMBL/GenBank/DDBJ whole genome shotgun (WGS) entry which is preliminary data.</text>
</comment>
<feature type="region of interest" description="Disordered" evidence="1">
    <location>
        <begin position="38"/>
        <end position="101"/>
    </location>
</feature>
<gene>
    <name evidence="2" type="ORF">NPX13_g10050</name>
</gene>
<protein>
    <submittedName>
        <fullName evidence="2">Uncharacterized protein</fullName>
    </submittedName>
</protein>
<feature type="compositionally biased region" description="Polar residues" evidence="1">
    <location>
        <begin position="49"/>
        <end position="63"/>
    </location>
</feature>
<organism evidence="2 3">
    <name type="scientific">Xylaria arbuscula</name>
    <dbReference type="NCBI Taxonomy" id="114810"/>
    <lineage>
        <taxon>Eukaryota</taxon>
        <taxon>Fungi</taxon>
        <taxon>Dikarya</taxon>
        <taxon>Ascomycota</taxon>
        <taxon>Pezizomycotina</taxon>
        <taxon>Sordariomycetes</taxon>
        <taxon>Xylariomycetidae</taxon>
        <taxon>Xylariales</taxon>
        <taxon>Xylariaceae</taxon>
        <taxon>Xylaria</taxon>
    </lineage>
</organism>
<dbReference type="Proteomes" id="UP001148614">
    <property type="component" value="Unassembled WGS sequence"/>
</dbReference>
<evidence type="ECO:0000313" key="3">
    <source>
        <dbReference type="Proteomes" id="UP001148614"/>
    </source>
</evidence>
<evidence type="ECO:0000256" key="1">
    <source>
        <dbReference type="SAM" id="MobiDB-lite"/>
    </source>
</evidence>
<reference evidence="2" key="1">
    <citation type="submission" date="2022-07" db="EMBL/GenBank/DDBJ databases">
        <title>Genome Sequence of Xylaria arbuscula.</title>
        <authorList>
            <person name="Buettner E."/>
        </authorList>
    </citation>
    <scope>NUCLEOTIDE SEQUENCE</scope>
    <source>
        <strain evidence="2">VT107</strain>
    </source>
</reference>
<dbReference type="AlphaFoldDB" id="A0A9W8N5G1"/>
<feature type="compositionally biased region" description="Polar residues" evidence="1">
    <location>
        <begin position="82"/>
        <end position="94"/>
    </location>
</feature>
<evidence type="ECO:0000313" key="2">
    <source>
        <dbReference type="EMBL" id="KAJ3556847.1"/>
    </source>
</evidence>